<keyword evidence="2" id="KW-1185">Reference proteome</keyword>
<feature type="compositionally biased region" description="Low complexity" evidence="1">
    <location>
        <begin position="188"/>
        <end position="214"/>
    </location>
</feature>
<dbReference type="OrthoDB" id="9425366at2759"/>
<gene>
    <name evidence="3" type="primary">C14H1orf56</name>
</gene>
<name>A0A6P7WQU4_9AMPH</name>
<reference evidence="3" key="1">
    <citation type="submission" date="2025-08" db="UniProtKB">
        <authorList>
            <consortium name="RefSeq"/>
        </authorList>
    </citation>
    <scope>IDENTIFICATION</scope>
</reference>
<dbReference type="InParanoid" id="A0A6P7WQU4"/>
<dbReference type="KEGG" id="muo:115457463"/>
<proteinExistence type="predicted"/>
<accession>A0A6P7WQU4</accession>
<feature type="compositionally biased region" description="Polar residues" evidence="1">
    <location>
        <begin position="111"/>
        <end position="141"/>
    </location>
</feature>
<dbReference type="CTD" id="132001459"/>
<dbReference type="InterPro" id="IPR029292">
    <property type="entry name" value="MENT"/>
</dbReference>
<evidence type="ECO:0000313" key="3">
    <source>
        <dbReference type="RefSeq" id="XP_030042738.1"/>
    </source>
</evidence>
<dbReference type="Pfam" id="PF15322">
    <property type="entry name" value="PMSI1"/>
    <property type="match status" value="1"/>
</dbReference>
<feature type="region of interest" description="Disordered" evidence="1">
    <location>
        <begin position="1"/>
        <end position="238"/>
    </location>
</feature>
<feature type="compositionally biased region" description="Basic and acidic residues" evidence="1">
    <location>
        <begin position="1"/>
        <end position="43"/>
    </location>
</feature>
<sequence>MARRSRCEDPEELHYQDTDSDVTDQRENRVKVKWPPAEDERLKKLVKQRVLHPEGPWTKEEDQRAPPSLGASPPQAPPSMESSSSPQAPPSGTSPSPQALPSLGASVLPQAPSSMGASQATSSMEASPSLQTLPSLEVPSSPQAPPSLEASSSPQAPPSLEASSSPQGPPSLELSSFPQGPPSMEAFPSPQAQPSMASPQAPPSMEASPSPQSPLSMEGSQSSSLVASAEVPPSFPSNDTSLASQAPFSMLVSPSSQALPSMVFALSSAVPAILPSPLPPVMAPVVSFPSSPVMSYSGPTSTVTSLPFSSLGIHPVTVITTSSITSNNPISESEEDKLSGGISLEDRAYIWQAWSKWYCNCPAGSMSRVRDIAYRVPGIRLTRTDFTRRHFQRVPCNYKECHCNHQKKECEKAMMPCQDLEQYKCAMKDVGYDQQVQSHAFWSQIEGGMRSVWQNLGGAFPKDVKTPAAVKGGLSTLRIYTPRTLQGPFYHNVVTGLLRFRHIKRGKQNTEKVAEDKTRLNCWRAMSKLWASVFNIH</sequence>
<evidence type="ECO:0000256" key="1">
    <source>
        <dbReference type="SAM" id="MobiDB-lite"/>
    </source>
</evidence>
<dbReference type="RefSeq" id="XP_030042738.1">
    <property type="nucleotide sequence ID" value="XM_030186878.1"/>
</dbReference>
<dbReference type="Proteomes" id="UP000515156">
    <property type="component" value="Chromosome 14"/>
</dbReference>
<organism evidence="2 3">
    <name type="scientific">Microcaecilia unicolor</name>
    <dbReference type="NCBI Taxonomy" id="1415580"/>
    <lineage>
        <taxon>Eukaryota</taxon>
        <taxon>Metazoa</taxon>
        <taxon>Chordata</taxon>
        <taxon>Craniata</taxon>
        <taxon>Vertebrata</taxon>
        <taxon>Euteleostomi</taxon>
        <taxon>Amphibia</taxon>
        <taxon>Gymnophiona</taxon>
        <taxon>Siphonopidae</taxon>
        <taxon>Microcaecilia</taxon>
    </lineage>
</organism>
<evidence type="ECO:0000313" key="2">
    <source>
        <dbReference type="Proteomes" id="UP000515156"/>
    </source>
</evidence>
<dbReference type="GeneID" id="115457463"/>
<dbReference type="AlphaFoldDB" id="A0A6P7WQU4"/>
<protein>
    <submittedName>
        <fullName evidence="3">Protein MENT</fullName>
    </submittedName>
</protein>
<feature type="compositionally biased region" description="Polar residues" evidence="1">
    <location>
        <begin position="80"/>
        <end position="99"/>
    </location>
</feature>